<dbReference type="SUPFAM" id="SSF48008">
    <property type="entry name" value="GntR ligand-binding domain-like"/>
    <property type="match status" value="1"/>
</dbReference>
<dbReference type="RefSeq" id="WP_166328380.1">
    <property type="nucleotide sequence ID" value="NZ_CP049933.1"/>
</dbReference>
<dbReference type="SUPFAM" id="SSF46785">
    <property type="entry name" value="Winged helix' DNA-binding domain"/>
    <property type="match status" value="1"/>
</dbReference>
<dbReference type="EMBL" id="CP049933">
    <property type="protein sequence ID" value="QIM17647.1"/>
    <property type="molecule type" value="Genomic_DNA"/>
</dbReference>
<evidence type="ECO:0000256" key="1">
    <source>
        <dbReference type="ARBA" id="ARBA00023015"/>
    </source>
</evidence>
<dbReference type="PROSITE" id="PS50949">
    <property type="entry name" value="HTH_GNTR"/>
    <property type="match status" value="1"/>
</dbReference>
<organism evidence="5 6">
    <name type="scientific">Leucobacter coleopterorum</name>
    <dbReference type="NCBI Taxonomy" id="2714933"/>
    <lineage>
        <taxon>Bacteria</taxon>
        <taxon>Bacillati</taxon>
        <taxon>Actinomycetota</taxon>
        <taxon>Actinomycetes</taxon>
        <taxon>Micrococcales</taxon>
        <taxon>Microbacteriaceae</taxon>
        <taxon>Leucobacter</taxon>
    </lineage>
</organism>
<dbReference type="PANTHER" id="PTHR43537:SF45">
    <property type="entry name" value="GNTR FAMILY REGULATORY PROTEIN"/>
    <property type="match status" value="1"/>
</dbReference>
<evidence type="ECO:0000256" key="3">
    <source>
        <dbReference type="ARBA" id="ARBA00023163"/>
    </source>
</evidence>
<evidence type="ECO:0000313" key="5">
    <source>
        <dbReference type="EMBL" id="QIM17647.1"/>
    </source>
</evidence>
<gene>
    <name evidence="5" type="ORF">G7066_01040</name>
</gene>
<evidence type="ECO:0000259" key="4">
    <source>
        <dbReference type="PROSITE" id="PS50949"/>
    </source>
</evidence>
<dbReference type="InterPro" id="IPR036390">
    <property type="entry name" value="WH_DNA-bd_sf"/>
</dbReference>
<evidence type="ECO:0000313" key="6">
    <source>
        <dbReference type="Proteomes" id="UP000503441"/>
    </source>
</evidence>
<dbReference type="Proteomes" id="UP000503441">
    <property type="component" value="Chromosome"/>
</dbReference>
<sequence length="229" mass="25235">MVGSTVKVEVGSEAGTRSRALDAASEIRSRIARGELAPGERVPEAKLAESLGVSRNTLREAFRALSEEGLITQIPNRGACVAIPNINTIIDIYRVRRLVECQAVTEAMPRHPAIARMRRAVEAALEAQDHDDWSRIATANIEFHRAIFELADSARLNRMYAQLTSELRLAFGLIDDPAYLHAPFLERNEAILELLEAGSTEKASAALRDYLLLAERILLAGYERATTEG</sequence>
<dbReference type="InterPro" id="IPR000524">
    <property type="entry name" value="Tscrpt_reg_HTH_GntR"/>
</dbReference>
<dbReference type="SMART" id="SM00895">
    <property type="entry name" value="FCD"/>
    <property type="match status" value="1"/>
</dbReference>
<dbReference type="Gene3D" id="1.20.120.530">
    <property type="entry name" value="GntR ligand-binding domain-like"/>
    <property type="match status" value="1"/>
</dbReference>
<feature type="domain" description="HTH gntR-type" evidence="4">
    <location>
        <begin position="17"/>
        <end position="84"/>
    </location>
</feature>
<dbReference type="Pfam" id="PF07729">
    <property type="entry name" value="FCD"/>
    <property type="match status" value="1"/>
</dbReference>
<dbReference type="InterPro" id="IPR008920">
    <property type="entry name" value="TF_FadR/GntR_C"/>
</dbReference>
<name>A0ABX6JXJ3_9MICO</name>
<proteinExistence type="predicted"/>
<keyword evidence="1" id="KW-0805">Transcription regulation</keyword>
<dbReference type="InterPro" id="IPR011711">
    <property type="entry name" value="GntR_C"/>
</dbReference>
<reference evidence="5 6" key="1">
    <citation type="submission" date="2020-03" db="EMBL/GenBank/DDBJ databases">
        <title>Leucobacter sp. nov., isolated from beetles.</title>
        <authorList>
            <person name="Hyun D.-W."/>
            <person name="Bae J.-W."/>
        </authorList>
    </citation>
    <scope>NUCLEOTIDE SEQUENCE [LARGE SCALE GENOMIC DNA]</scope>
    <source>
        <strain evidence="5 6">HDW9A</strain>
    </source>
</reference>
<dbReference type="PANTHER" id="PTHR43537">
    <property type="entry name" value="TRANSCRIPTIONAL REGULATOR, GNTR FAMILY"/>
    <property type="match status" value="1"/>
</dbReference>
<protein>
    <submittedName>
        <fullName evidence="5">GntR family transcriptional regulator</fullName>
    </submittedName>
</protein>
<dbReference type="InterPro" id="IPR036388">
    <property type="entry name" value="WH-like_DNA-bd_sf"/>
</dbReference>
<dbReference type="Gene3D" id="1.10.10.10">
    <property type="entry name" value="Winged helix-like DNA-binding domain superfamily/Winged helix DNA-binding domain"/>
    <property type="match status" value="1"/>
</dbReference>
<keyword evidence="3" id="KW-0804">Transcription</keyword>
<keyword evidence="6" id="KW-1185">Reference proteome</keyword>
<keyword evidence="2" id="KW-0238">DNA-binding</keyword>
<accession>A0ABX6JXJ3</accession>
<dbReference type="PRINTS" id="PR00035">
    <property type="entry name" value="HTHGNTR"/>
</dbReference>
<evidence type="ECO:0000256" key="2">
    <source>
        <dbReference type="ARBA" id="ARBA00023125"/>
    </source>
</evidence>
<dbReference type="CDD" id="cd07377">
    <property type="entry name" value="WHTH_GntR"/>
    <property type="match status" value="1"/>
</dbReference>
<dbReference type="Pfam" id="PF00392">
    <property type="entry name" value="GntR"/>
    <property type="match status" value="1"/>
</dbReference>
<dbReference type="SMART" id="SM00345">
    <property type="entry name" value="HTH_GNTR"/>
    <property type="match status" value="1"/>
</dbReference>